<evidence type="ECO:0000313" key="10">
    <source>
        <dbReference type="Proteomes" id="UP001500618"/>
    </source>
</evidence>
<evidence type="ECO:0000256" key="8">
    <source>
        <dbReference type="ARBA" id="ARBA00031737"/>
    </source>
</evidence>
<name>A0ABP4UT41_9ACTN</name>
<dbReference type="InterPro" id="IPR007793">
    <property type="entry name" value="DivIVA_fam"/>
</dbReference>
<dbReference type="NCBIfam" id="TIGR03544">
    <property type="entry name" value="DivI1A_domain"/>
    <property type="match status" value="1"/>
</dbReference>
<dbReference type="PANTHER" id="PTHR35794:SF2">
    <property type="entry name" value="CELL DIVISION PROTEIN DIVIVA"/>
    <property type="match status" value="1"/>
</dbReference>
<keyword evidence="7" id="KW-0131">Cell cycle</keyword>
<evidence type="ECO:0000313" key="9">
    <source>
        <dbReference type="EMBL" id="GAA1709653.1"/>
    </source>
</evidence>
<keyword evidence="4" id="KW-0963">Cytoplasm</keyword>
<reference evidence="10" key="1">
    <citation type="journal article" date="2019" name="Int. J. Syst. Evol. Microbiol.">
        <title>The Global Catalogue of Microorganisms (GCM) 10K type strain sequencing project: providing services to taxonomists for standard genome sequencing and annotation.</title>
        <authorList>
            <consortium name="The Broad Institute Genomics Platform"/>
            <consortium name="The Broad Institute Genome Sequencing Center for Infectious Disease"/>
            <person name="Wu L."/>
            <person name="Ma J."/>
        </authorList>
    </citation>
    <scope>NUCLEOTIDE SEQUENCE [LARGE SCALE GENOMIC DNA]</scope>
    <source>
        <strain evidence="10">JCM 14718</strain>
    </source>
</reference>
<evidence type="ECO:0000256" key="6">
    <source>
        <dbReference type="ARBA" id="ARBA00023054"/>
    </source>
</evidence>
<evidence type="ECO:0000256" key="1">
    <source>
        <dbReference type="ARBA" id="ARBA00004496"/>
    </source>
</evidence>
<dbReference type="EMBL" id="BAAANY010000036">
    <property type="protein sequence ID" value="GAA1709653.1"/>
    <property type="molecule type" value="Genomic_DNA"/>
</dbReference>
<organism evidence="9 10">
    <name type="scientific">Fodinicola feengrottensis</name>
    <dbReference type="NCBI Taxonomy" id="435914"/>
    <lineage>
        <taxon>Bacteria</taxon>
        <taxon>Bacillati</taxon>
        <taxon>Actinomycetota</taxon>
        <taxon>Actinomycetes</taxon>
        <taxon>Mycobacteriales</taxon>
        <taxon>Fodinicola</taxon>
    </lineage>
</organism>
<evidence type="ECO:0000256" key="3">
    <source>
        <dbReference type="ARBA" id="ARBA00018787"/>
    </source>
</evidence>
<dbReference type="InterPro" id="IPR019933">
    <property type="entry name" value="DivIVA_domain"/>
</dbReference>
<comment type="caution">
    <text evidence="9">The sequence shown here is derived from an EMBL/GenBank/DDBJ whole genome shotgun (WGS) entry which is preliminary data.</text>
</comment>
<evidence type="ECO:0000256" key="7">
    <source>
        <dbReference type="ARBA" id="ARBA00023306"/>
    </source>
</evidence>
<dbReference type="Gene3D" id="6.10.250.660">
    <property type="match status" value="1"/>
</dbReference>
<dbReference type="PANTHER" id="PTHR35794">
    <property type="entry name" value="CELL DIVISION PROTEIN DIVIVA"/>
    <property type="match status" value="1"/>
</dbReference>
<comment type="similarity">
    <text evidence="2">Belongs to the DivIVA family.</text>
</comment>
<evidence type="ECO:0000256" key="5">
    <source>
        <dbReference type="ARBA" id="ARBA00022618"/>
    </source>
</evidence>
<keyword evidence="10" id="KW-1185">Reference proteome</keyword>
<comment type="subcellular location">
    <subcellularLocation>
        <location evidence="1">Cytoplasm</location>
    </subcellularLocation>
</comment>
<gene>
    <name evidence="9" type="ORF">GCM10009765_68640</name>
</gene>
<proteinExistence type="inferred from homology"/>
<protein>
    <recommendedName>
        <fullName evidence="3">Cell wall synthesis protein Wag31</fullName>
    </recommendedName>
    <alternativeName>
        <fullName evidence="8">Antigen 84</fullName>
    </alternativeName>
</protein>
<keyword evidence="5" id="KW-0132">Cell division</keyword>
<accession>A0ABP4UT41</accession>
<evidence type="ECO:0000256" key="4">
    <source>
        <dbReference type="ARBA" id="ARBA00022490"/>
    </source>
</evidence>
<keyword evidence="6" id="KW-0175">Coiled coil</keyword>
<evidence type="ECO:0000256" key="2">
    <source>
        <dbReference type="ARBA" id="ARBA00009008"/>
    </source>
</evidence>
<dbReference type="RefSeq" id="WP_344314327.1">
    <property type="nucleotide sequence ID" value="NZ_BAAANY010000036.1"/>
</dbReference>
<sequence>MQPNAAEIVQIVREVTAGMAPRLEAHLVATYGPSWLTRVNAHLGEQGLPPGGALVERFCLAVFGHEPATQGWADGNLRQQAVDLFLMSGPAYEDQSIAMVEVVRAREIAGSFSRNDQPCYPQLPATPDQFAAMIDKAAFRGPAQGMRGYDEGDVDTFLNWVSNRCLTGVFVLPAEIQNVSFSKPQLGRRGYAEQEVDEFLDWMQAAVTALQSR</sequence>
<dbReference type="Proteomes" id="UP001500618">
    <property type="component" value="Unassembled WGS sequence"/>
</dbReference>